<feature type="domain" description="Peptidase M48" evidence="12">
    <location>
        <begin position="51"/>
        <end position="278"/>
    </location>
</feature>
<protein>
    <recommendedName>
        <fullName evidence="12">Peptidase M48 domain-containing protein</fullName>
    </recommendedName>
</protein>
<evidence type="ECO:0000256" key="10">
    <source>
        <dbReference type="ARBA" id="ARBA00023049"/>
    </source>
</evidence>
<keyword evidence="4" id="KW-0645">Protease</keyword>
<dbReference type="GO" id="GO:0046872">
    <property type="term" value="F:metal ion binding"/>
    <property type="evidence" value="ECO:0007669"/>
    <property type="project" value="UniProtKB-KW"/>
</dbReference>
<evidence type="ECO:0000256" key="8">
    <source>
        <dbReference type="ARBA" id="ARBA00022833"/>
    </source>
</evidence>
<evidence type="ECO:0000313" key="13">
    <source>
        <dbReference type="EMBL" id="OIJ26177.1"/>
    </source>
</evidence>
<dbReference type="Proteomes" id="UP000033772">
    <property type="component" value="Unassembled WGS sequence"/>
</dbReference>
<comment type="caution">
    <text evidence="13">The sequence shown here is derived from an EMBL/GenBank/DDBJ whole genome shotgun (WGS) entry which is preliminary data.</text>
</comment>
<dbReference type="Pfam" id="PF01435">
    <property type="entry name" value="Peptidase_M48"/>
    <property type="match status" value="1"/>
</dbReference>
<keyword evidence="14" id="KW-1185">Reference proteome</keyword>
<keyword evidence="9" id="KW-1133">Transmembrane helix</keyword>
<keyword evidence="5" id="KW-0812">Transmembrane</keyword>
<evidence type="ECO:0000256" key="5">
    <source>
        <dbReference type="ARBA" id="ARBA00022692"/>
    </source>
</evidence>
<sequence length="615" mass="65826">MRTFRAALTVSLLAGAYVVAAFVLVGQQLAPRQPRTRTTGDPGGLVLTEQEQPGLWAEVRQLAATAGTRAPDEIRLVPEVNAAVSEETSLLGLRTGTRRMFLGVPLLQGLSRNQLHAVLAHELGHHSTTHTRLGALVHRSRLAIAEVAAGLSNPLVKRPFRTYARIFFSLTRPLAYAHEIDADRLSARVAGARTAAVTLRTLPALDAAWRIYLEQYVEAGTHYGLRPTRFFDNFTHLMSEPERLEELGRISAAPPEVAASAYDSHPPLAERIARLEAMASAEEADGADGADKSGNAASILRYPSQNFLALEDKTFAGSGLTPAPMAEIVTVAGARAAAVNAETLLNAMRENQIAPATVRGALDLIATGDLDRLLDMVEIESTTAEAAGERAFEEKRKVIARLLGAAIAHELVGEDKARYELSWAGPWRLVDIAGQEVDPENLAYEALGSPGYAAALRAWVHQLDAKADTETQTKAAAEPSAPPDGYIGALAPISGDGFRTLLVTDTGLMLVKPSGSDRLATGFASVTAGSPGRTLIQRALERPPAELAATANAAYVPWDQIRALHLKQSSSGRRSADITTASGAGWSLRWTDAAESEGHIWPAVDHYLGRRFTVD</sequence>
<dbReference type="GO" id="GO:0005886">
    <property type="term" value="C:plasma membrane"/>
    <property type="evidence" value="ECO:0007669"/>
    <property type="project" value="UniProtKB-SubCell"/>
</dbReference>
<dbReference type="AlphaFoldDB" id="A0A1J4N6P8"/>
<dbReference type="GO" id="GO:0006508">
    <property type="term" value="P:proteolysis"/>
    <property type="evidence" value="ECO:0007669"/>
    <property type="project" value="UniProtKB-KW"/>
</dbReference>
<evidence type="ECO:0000256" key="6">
    <source>
        <dbReference type="ARBA" id="ARBA00022723"/>
    </source>
</evidence>
<dbReference type="Gene3D" id="3.30.2010.10">
    <property type="entry name" value="Metalloproteases ('zincins'), catalytic domain"/>
    <property type="match status" value="1"/>
</dbReference>
<keyword evidence="7" id="KW-0378">Hydrolase</keyword>
<comment type="subcellular location">
    <subcellularLocation>
        <location evidence="2">Cell membrane</location>
        <topology evidence="2">Multi-pass membrane protein</topology>
    </subcellularLocation>
</comment>
<evidence type="ECO:0000256" key="4">
    <source>
        <dbReference type="ARBA" id="ARBA00022670"/>
    </source>
</evidence>
<dbReference type="GO" id="GO:0004222">
    <property type="term" value="F:metalloendopeptidase activity"/>
    <property type="evidence" value="ECO:0007669"/>
    <property type="project" value="InterPro"/>
</dbReference>
<dbReference type="STRING" id="1844.UG56_014255"/>
<dbReference type="EMBL" id="JZDQ02000018">
    <property type="protein sequence ID" value="OIJ26177.1"/>
    <property type="molecule type" value="Genomic_DNA"/>
</dbReference>
<dbReference type="CDD" id="cd07328">
    <property type="entry name" value="M48_Ste24p_like"/>
    <property type="match status" value="1"/>
</dbReference>
<dbReference type="PANTHER" id="PTHR43221">
    <property type="entry name" value="PROTEASE HTPX"/>
    <property type="match status" value="1"/>
</dbReference>
<evidence type="ECO:0000256" key="2">
    <source>
        <dbReference type="ARBA" id="ARBA00004651"/>
    </source>
</evidence>
<dbReference type="PANTHER" id="PTHR43221:SF1">
    <property type="entry name" value="PROTEASE HTPX"/>
    <property type="match status" value="1"/>
</dbReference>
<dbReference type="RefSeq" id="WP_052693486.1">
    <property type="nucleotide sequence ID" value="NZ_JZDQ02000018.1"/>
</dbReference>
<keyword evidence="8" id="KW-0862">Zinc</keyword>
<evidence type="ECO:0000256" key="11">
    <source>
        <dbReference type="ARBA" id="ARBA00023136"/>
    </source>
</evidence>
<evidence type="ECO:0000256" key="3">
    <source>
        <dbReference type="ARBA" id="ARBA00022475"/>
    </source>
</evidence>
<dbReference type="InterPro" id="IPR050083">
    <property type="entry name" value="HtpX_protease"/>
</dbReference>
<proteinExistence type="predicted"/>
<evidence type="ECO:0000256" key="1">
    <source>
        <dbReference type="ARBA" id="ARBA00001947"/>
    </source>
</evidence>
<gene>
    <name evidence="13" type="ORF">UG56_014255</name>
</gene>
<dbReference type="InterPro" id="IPR001915">
    <property type="entry name" value="Peptidase_M48"/>
</dbReference>
<reference evidence="13" key="1">
    <citation type="submission" date="2016-10" db="EMBL/GenBank/DDBJ databases">
        <title>Draft Genome Sequence of Nocardioides luteus Strain BAFB, an Alkane-Degrading Bacterium Isolated from JP-7 Polluted Soil.</title>
        <authorList>
            <person name="Brown L."/>
            <person name="Ruiz O.N."/>
            <person name="Gunasekera T."/>
        </authorList>
    </citation>
    <scope>NUCLEOTIDE SEQUENCE [LARGE SCALE GENOMIC DNA]</scope>
    <source>
        <strain evidence="13">BAFB</strain>
    </source>
</reference>
<evidence type="ECO:0000256" key="7">
    <source>
        <dbReference type="ARBA" id="ARBA00022801"/>
    </source>
</evidence>
<accession>A0A1J4N6P8</accession>
<evidence type="ECO:0000256" key="9">
    <source>
        <dbReference type="ARBA" id="ARBA00022989"/>
    </source>
</evidence>
<keyword evidence="10" id="KW-0482">Metalloprotease</keyword>
<evidence type="ECO:0000259" key="12">
    <source>
        <dbReference type="Pfam" id="PF01435"/>
    </source>
</evidence>
<keyword evidence="6" id="KW-0479">Metal-binding</keyword>
<keyword evidence="3" id="KW-1003">Cell membrane</keyword>
<name>A0A1J4N6P8_9ACTN</name>
<dbReference type="OrthoDB" id="155290at2"/>
<evidence type="ECO:0000313" key="14">
    <source>
        <dbReference type="Proteomes" id="UP000033772"/>
    </source>
</evidence>
<keyword evidence="11" id="KW-0472">Membrane</keyword>
<organism evidence="13 14">
    <name type="scientific">Nocardioides luteus</name>
    <dbReference type="NCBI Taxonomy" id="1844"/>
    <lineage>
        <taxon>Bacteria</taxon>
        <taxon>Bacillati</taxon>
        <taxon>Actinomycetota</taxon>
        <taxon>Actinomycetes</taxon>
        <taxon>Propionibacteriales</taxon>
        <taxon>Nocardioidaceae</taxon>
        <taxon>Nocardioides</taxon>
    </lineage>
</organism>
<comment type="cofactor">
    <cofactor evidence="1">
        <name>Zn(2+)</name>
        <dbReference type="ChEBI" id="CHEBI:29105"/>
    </cofactor>
</comment>